<keyword evidence="5" id="KW-1185">Reference proteome</keyword>
<evidence type="ECO:0000256" key="2">
    <source>
        <dbReference type="SAM" id="MobiDB-lite"/>
    </source>
</evidence>
<evidence type="ECO:0000256" key="1">
    <source>
        <dbReference type="SAM" id="Coils"/>
    </source>
</evidence>
<dbReference type="PANTHER" id="PTHR17271">
    <property type="entry name" value="PLECKSTRIN HOMOLOGY PH DOMAIN-CONTAINING PROTEIN"/>
    <property type="match status" value="1"/>
</dbReference>
<feature type="domain" description="PH" evidence="3">
    <location>
        <begin position="462"/>
        <end position="559"/>
    </location>
</feature>
<feature type="region of interest" description="Disordered" evidence="2">
    <location>
        <begin position="754"/>
        <end position="778"/>
    </location>
</feature>
<gene>
    <name evidence="4" type="primary">osp</name>
    <name evidence="4" type="ORF">TNCT_181221</name>
</gene>
<dbReference type="EMBL" id="BMAO01021479">
    <property type="protein sequence ID" value="GFQ74802.1"/>
    <property type="molecule type" value="Genomic_DNA"/>
</dbReference>
<dbReference type="PANTHER" id="PTHR17271:SF1">
    <property type="entry name" value="PROTEIN OUTSPREAD"/>
    <property type="match status" value="1"/>
</dbReference>
<dbReference type="InterPro" id="IPR011993">
    <property type="entry name" value="PH-like_dom_sf"/>
</dbReference>
<dbReference type="InterPro" id="IPR052223">
    <property type="entry name" value="Actin_Cytoskeleton_Reg"/>
</dbReference>
<feature type="compositionally biased region" description="Polar residues" evidence="2">
    <location>
        <begin position="767"/>
        <end position="778"/>
    </location>
</feature>
<feature type="compositionally biased region" description="Basic and acidic residues" evidence="2">
    <location>
        <begin position="327"/>
        <end position="348"/>
    </location>
</feature>
<proteinExistence type="predicted"/>
<comment type="caution">
    <text evidence="4">The sequence shown here is derived from an EMBL/GenBank/DDBJ whole genome shotgun (WGS) entry which is preliminary data.</text>
</comment>
<dbReference type="InterPro" id="IPR001849">
    <property type="entry name" value="PH_domain"/>
</dbReference>
<feature type="region of interest" description="Disordered" evidence="2">
    <location>
        <begin position="327"/>
        <end position="380"/>
    </location>
</feature>
<dbReference type="Pfam" id="PF00169">
    <property type="entry name" value="PH"/>
    <property type="match status" value="2"/>
</dbReference>
<dbReference type="GO" id="GO:0015629">
    <property type="term" value="C:actin cytoskeleton"/>
    <property type="evidence" value="ECO:0007669"/>
    <property type="project" value="TreeGrafter"/>
</dbReference>
<feature type="compositionally biased region" description="Polar residues" evidence="2">
    <location>
        <begin position="657"/>
        <end position="678"/>
    </location>
</feature>
<feature type="region of interest" description="Disordered" evidence="2">
    <location>
        <begin position="603"/>
        <end position="701"/>
    </location>
</feature>
<dbReference type="SUPFAM" id="SSF50729">
    <property type="entry name" value="PH domain-like"/>
    <property type="match status" value="2"/>
</dbReference>
<reference evidence="4" key="1">
    <citation type="submission" date="2020-07" db="EMBL/GenBank/DDBJ databases">
        <title>Multicomponent nature underlies the extraordinary mechanical properties of spider dragline silk.</title>
        <authorList>
            <person name="Kono N."/>
            <person name="Nakamura H."/>
            <person name="Mori M."/>
            <person name="Yoshida Y."/>
            <person name="Ohtoshi R."/>
            <person name="Malay A.D."/>
            <person name="Moran D.A.P."/>
            <person name="Tomita M."/>
            <person name="Numata K."/>
            <person name="Arakawa K."/>
        </authorList>
    </citation>
    <scope>NUCLEOTIDE SEQUENCE</scope>
</reference>
<keyword evidence="1" id="KW-0175">Coiled coil</keyword>
<dbReference type="GO" id="GO:0051015">
    <property type="term" value="F:actin filament binding"/>
    <property type="evidence" value="ECO:0007669"/>
    <property type="project" value="TreeGrafter"/>
</dbReference>
<feature type="compositionally biased region" description="Basic and acidic residues" evidence="2">
    <location>
        <begin position="269"/>
        <end position="284"/>
    </location>
</feature>
<feature type="region of interest" description="Disordered" evidence="2">
    <location>
        <begin position="194"/>
        <end position="213"/>
    </location>
</feature>
<evidence type="ECO:0000259" key="3">
    <source>
        <dbReference type="PROSITE" id="PS50003"/>
    </source>
</evidence>
<dbReference type="PROSITE" id="PS50003">
    <property type="entry name" value="PH_DOMAIN"/>
    <property type="match status" value="2"/>
</dbReference>
<dbReference type="SMART" id="SM00233">
    <property type="entry name" value="PH"/>
    <property type="match status" value="2"/>
</dbReference>
<feature type="coiled-coil region" evidence="1">
    <location>
        <begin position="791"/>
        <end position="825"/>
    </location>
</feature>
<name>A0A8X6FB45_TRICU</name>
<feature type="coiled-coil region" evidence="1">
    <location>
        <begin position="851"/>
        <end position="888"/>
    </location>
</feature>
<feature type="compositionally biased region" description="Polar residues" evidence="2">
    <location>
        <begin position="440"/>
        <end position="453"/>
    </location>
</feature>
<dbReference type="Gene3D" id="2.30.29.30">
    <property type="entry name" value="Pleckstrin-homology domain (PH domain)/Phosphotyrosine-binding domain (PTB)"/>
    <property type="match status" value="2"/>
</dbReference>
<dbReference type="Proteomes" id="UP000887116">
    <property type="component" value="Unassembled WGS sequence"/>
</dbReference>
<feature type="domain" description="PH" evidence="3">
    <location>
        <begin position="16"/>
        <end position="122"/>
    </location>
</feature>
<accession>A0A8X6FB45</accession>
<evidence type="ECO:0000313" key="4">
    <source>
        <dbReference type="EMBL" id="GFQ74802.1"/>
    </source>
</evidence>
<sequence>MSTGTARRKTREASRNISKCGYLFVAPDWDFNVSVNRTKRWQRRWFVLYDDGELTYSLDEFPDTIPQGTIDMNKVLDVSDAENVTGNDFAISITTPDKVHFIKGTSKEESKWWFDVFQKVLPRHLSRGKHKRNATFPCGKATIPNAAVITQDYCSEDDIRLNNYSRPKFLSSSDILRDDKEWIESVDAEEDEDVFPVNNDTPYINDDSDGESKRDVEVHNALNKLISQSEELENESEGLTNHADIKMPKDCLSQLEELDARRRNRRYLKRENRVQRNQRSRNDGVSKMIPAKKSPDKSEVLESPSSTNGSAMAAAEKLEYLESIHSNDDRSSYVKKSNEKENSQKETSDPVIRISNPSGKTNLRKSESLKNIPSESQSEIRDHVTALRRYHSFKGSSSHRKVKASGAASILKKAKLSSSSTPRTSANTAVTVSPPVPSDMKTNAESSNLSSDNSPEHSPEGVFTRTGWLMRQTFNKDWSRHWFVLRDSSLTYYRDPSAEHCGIMDGILDLNQVSSIREADSDRYYAFNLLMWDGKKMVLATETDDFRKMWIQALHYASNLWSSASKEDFICSEIVLPEHNFHHSERISSPSSLSSLPYVYNSTMTETSSSSDDQSEYFSLVDEDEVSDLSSSPRTLPPSPPINRNMMSLVKEKSRIRSTCGQKTSTPIDDITTNSNHDNQAEPVYHKDNLGINEEEEEEEADIDEIAHRLMNGDHTVSPSKLQDESLDHLLKVKENMKFRLDFGDQFSKKGLNKEESTFETPDVSFGKSSPCGNSDVSTPNSEAAIECSVCLRVKSKLAAAKDEIRKLKEELKEAYANFDNLEMRSYKLAQDLKVKEENYSSQIALMTAKIDDLTSKFSLAEKNYRQLKQKTMKNDGKERKRSSLKNKEGLTLTKEYELKLCDLEKKIANIESTILKESTASNNSSKQSMQETITSSESIDNGASAESPSSNTKGLFSRLQSLGSKVQNVNNLVSENSHSSKEINSPEIRLEVRDNIEPNIIDEASDDYWAVSLDKSLKSLNKYLEGHPANLSECQSVFIRKMNKILKWLKTSLDNICKQGSRENNLANEKNLLVQNIIDLLTSLCIETPKDSEGPKQAKTCYALLMAFESMRLLERVDCVDSIDSLVKFDITECAFKVIIKTLCLVFAEYENTEISTILQLISRIPQIRFFCPMVNKLLPQSQEEDEQFSTVSERLQLLNDQRSFILTSLEEAKKVRHQSLCNTLIEVPVKDVNISRPETINSIEQYITSIALDIHQIAELQLSGMQNQSSFLLQEEQDKIRLWCLEANKAIKNSFKAFMNELTEECPMVHESTISLFDLSDATRLEITSCVTELSFICVSYTLLNMLLSDAIPGESVVENVSTKSLPSPNYIDNMWEKFESSKSNFLSNPGFFECLQCTLLNNLLSGPNQNINWVDYIKKYNVYNPRKSERLNFLTKYRGTNVSSTCNNCDKFSTSSTGNSKDACNNVTCTECEKWIKKFCTSEKQHELERQALESKYTRELQQLEECLTKSNKVHEQEMLRKENELESTTVQLQRLKNEYEEQIQTLKDLYEQKLQFDSDQIHEDSIRETYKNEIEDLKEMFKKGLVAIENSHYRITTEMEKKHKDEISILQAEKEKALELEAQATITALEVIKRSHEQQLKEETTLMKEDLMKKFQNSDHDSFYCKYRSDLENLKAEIVSITEKYSEKCLENISLEEKVNSLRHQLEEAHDELCILLKKNKEIDPYVSNI</sequence>
<protein>
    <submittedName>
        <fullName evidence="4">Protein outspread</fullName>
    </submittedName>
</protein>
<feature type="compositionally biased region" description="Polar residues" evidence="2">
    <location>
        <begin position="421"/>
        <end position="431"/>
    </location>
</feature>
<feature type="region of interest" description="Disordered" evidence="2">
    <location>
        <begin position="918"/>
        <end position="955"/>
    </location>
</feature>
<evidence type="ECO:0000313" key="5">
    <source>
        <dbReference type="Proteomes" id="UP000887116"/>
    </source>
</evidence>
<feature type="coiled-coil region" evidence="1">
    <location>
        <begin position="1515"/>
        <end position="1556"/>
    </location>
</feature>
<organism evidence="4 5">
    <name type="scientific">Trichonephila clavata</name>
    <name type="common">Joro spider</name>
    <name type="synonym">Nephila clavata</name>
    <dbReference type="NCBI Taxonomy" id="2740835"/>
    <lineage>
        <taxon>Eukaryota</taxon>
        <taxon>Metazoa</taxon>
        <taxon>Ecdysozoa</taxon>
        <taxon>Arthropoda</taxon>
        <taxon>Chelicerata</taxon>
        <taxon>Arachnida</taxon>
        <taxon>Araneae</taxon>
        <taxon>Araneomorphae</taxon>
        <taxon>Entelegynae</taxon>
        <taxon>Araneoidea</taxon>
        <taxon>Nephilidae</taxon>
        <taxon>Trichonephila</taxon>
    </lineage>
</organism>
<feature type="region of interest" description="Disordered" evidence="2">
    <location>
        <begin position="413"/>
        <end position="462"/>
    </location>
</feature>
<feature type="region of interest" description="Disordered" evidence="2">
    <location>
        <begin position="263"/>
        <end position="310"/>
    </location>
</feature>
<feature type="compositionally biased region" description="Low complexity" evidence="2">
    <location>
        <begin position="603"/>
        <end position="612"/>
    </location>
</feature>
<dbReference type="OrthoDB" id="9942268at2759"/>